<dbReference type="RefSeq" id="WP_148565483.1">
    <property type="nucleotide sequence ID" value="NZ_RXYA01000001.1"/>
</dbReference>
<evidence type="ECO:0000256" key="6">
    <source>
        <dbReference type="ARBA" id="ARBA00022679"/>
    </source>
</evidence>
<evidence type="ECO:0000256" key="8">
    <source>
        <dbReference type="ARBA" id="ARBA00022777"/>
    </source>
</evidence>
<keyword evidence="15" id="KW-1185">Reference proteome</keyword>
<dbReference type="Gene3D" id="3.30.565.10">
    <property type="entry name" value="Histidine kinase-like ATPase, C-terminal domain"/>
    <property type="match status" value="1"/>
</dbReference>
<dbReference type="GO" id="GO:0005886">
    <property type="term" value="C:plasma membrane"/>
    <property type="evidence" value="ECO:0007669"/>
    <property type="project" value="UniProtKB-SubCell"/>
</dbReference>
<comment type="caution">
    <text evidence="14">The sequence shown here is derived from an EMBL/GenBank/DDBJ whole genome shotgun (WGS) entry which is preliminary data.</text>
</comment>
<dbReference type="GO" id="GO:0005524">
    <property type="term" value="F:ATP binding"/>
    <property type="evidence" value="ECO:0007669"/>
    <property type="project" value="UniProtKB-KW"/>
</dbReference>
<accession>A0A923HQG9</accession>
<dbReference type="SUPFAM" id="SSF55874">
    <property type="entry name" value="ATPase domain of HSP90 chaperone/DNA topoisomerase II/histidine kinase"/>
    <property type="match status" value="1"/>
</dbReference>
<comment type="catalytic activity">
    <reaction evidence="1">
        <text>ATP + protein L-histidine = ADP + protein N-phospho-L-histidine.</text>
        <dbReference type="EC" id="2.7.13.3"/>
    </reaction>
</comment>
<evidence type="ECO:0000256" key="9">
    <source>
        <dbReference type="ARBA" id="ARBA00022840"/>
    </source>
</evidence>
<evidence type="ECO:0000256" key="4">
    <source>
        <dbReference type="ARBA" id="ARBA00022475"/>
    </source>
</evidence>
<dbReference type="PROSITE" id="PS50109">
    <property type="entry name" value="HIS_KIN"/>
    <property type="match status" value="1"/>
</dbReference>
<evidence type="ECO:0000256" key="2">
    <source>
        <dbReference type="ARBA" id="ARBA00004651"/>
    </source>
</evidence>
<evidence type="ECO:0000256" key="7">
    <source>
        <dbReference type="ARBA" id="ARBA00022741"/>
    </source>
</evidence>
<comment type="subcellular location">
    <subcellularLocation>
        <location evidence="2">Cell membrane</location>
        <topology evidence="2">Multi-pass membrane protein</topology>
    </subcellularLocation>
</comment>
<dbReference type="Gene3D" id="1.10.287.130">
    <property type="match status" value="1"/>
</dbReference>
<keyword evidence="11 12" id="KW-0472">Membrane</keyword>
<dbReference type="PANTHER" id="PTHR45528">
    <property type="entry name" value="SENSOR HISTIDINE KINASE CPXA"/>
    <property type="match status" value="1"/>
</dbReference>
<reference evidence="14" key="1">
    <citation type="submission" date="2019-10" db="EMBL/GenBank/DDBJ databases">
        <authorList>
            <person name="Ross D.E."/>
            <person name="Gulliver D."/>
        </authorList>
    </citation>
    <scope>NUCLEOTIDE SEQUENCE</scope>
    <source>
        <strain evidence="14">DER-2019</strain>
    </source>
</reference>
<keyword evidence="12" id="KW-1133">Transmembrane helix</keyword>
<dbReference type="EC" id="2.7.13.3" evidence="3"/>
<gene>
    <name evidence="14" type="ORF">GH810_00785</name>
</gene>
<evidence type="ECO:0000259" key="13">
    <source>
        <dbReference type="PROSITE" id="PS50109"/>
    </source>
</evidence>
<evidence type="ECO:0000256" key="11">
    <source>
        <dbReference type="ARBA" id="ARBA00023136"/>
    </source>
</evidence>
<dbReference type="InterPro" id="IPR005467">
    <property type="entry name" value="His_kinase_dom"/>
</dbReference>
<dbReference type="Proteomes" id="UP000616595">
    <property type="component" value="Unassembled WGS sequence"/>
</dbReference>
<dbReference type="InterPro" id="IPR050398">
    <property type="entry name" value="HssS/ArlS-like"/>
</dbReference>
<proteinExistence type="predicted"/>
<dbReference type="OrthoDB" id="9792991at2"/>
<protein>
    <recommendedName>
        <fullName evidence="3">histidine kinase</fullName>
        <ecNumber evidence="3">2.7.13.3</ecNumber>
    </recommendedName>
</protein>
<evidence type="ECO:0000256" key="3">
    <source>
        <dbReference type="ARBA" id="ARBA00012438"/>
    </source>
</evidence>
<keyword evidence="5" id="KW-0597">Phosphoprotein</keyword>
<dbReference type="AlphaFoldDB" id="A0A923HQG9"/>
<dbReference type="PANTHER" id="PTHR45528:SF1">
    <property type="entry name" value="SENSOR HISTIDINE KINASE CPXA"/>
    <property type="match status" value="1"/>
</dbReference>
<keyword evidence="4" id="KW-1003">Cell membrane</keyword>
<feature type="domain" description="Histidine kinase" evidence="13">
    <location>
        <begin position="148"/>
        <end position="352"/>
    </location>
</feature>
<dbReference type="InterPro" id="IPR036890">
    <property type="entry name" value="HATPase_C_sf"/>
</dbReference>
<organism evidence="14 15">
    <name type="scientific">Acetobacterium paludosum</name>
    <dbReference type="NCBI Taxonomy" id="52693"/>
    <lineage>
        <taxon>Bacteria</taxon>
        <taxon>Bacillati</taxon>
        <taxon>Bacillota</taxon>
        <taxon>Clostridia</taxon>
        <taxon>Eubacteriales</taxon>
        <taxon>Eubacteriaceae</taxon>
        <taxon>Acetobacterium</taxon>
    </lineage>
</organism>
<feature type="transmembrane region" description="Helical" evidence="12">
    <location>
        <begin position="59"/>
        <end position="81"/>
    </location>
</feature>
<keyword evidence="8" id="KW-0418">Kinase</keyword>
<evidence type="ECO:0000313" key="14">
    <source>
        <dbReference type="EMBL" id="MBC3886853.1"/>
    </source>
</evidence>
<dbReference type="GO" id="GO:0000155">
    <property type="term" value="F:phosphorelay sensor kinase activity"/>
    <property type="evidence" value="ECO:0007669"/>
    <property type="project" value="TreeGrafter"/>
</dbReference>
<evidence type="ECO:0000256" key="5">
    <source>
        <dbReference type="ARBA" id="ARBA00022553"/>
    </source>
</evidence>
<keyword evidence="12" id="KW-0812">Transmembrane</keyword>
<keyword evidence="7" id="KW-0547">Nucleotide-binding</keyword>
<evidence type="ECO:0000256" key="10">
    <source>
        <dbReference type="ARBA" id="ARBA00023012"/>
    </source>
</evidence>
<dbReference type="EMBL" id="WJBD01000001">
    <property type="protein sequence ID" value="MBC3886853.1"/>
    <property type="molecule type" value="Genomic_DNA"/>
</dbReference>
<evidence type="ECO:0000256" key="1">
    <source>
        <dbReference type="ARBA" id="ARBA00000085"/>
    </source>
</evidence>
<sequence>MKNNKQSKTNETKNLKAASYKGLSSVFLKYLVLAFLGAVGLNLILTLIIIPFFSTSGLWLTILLNLIPSFFIIIIFTVFFSKKISYIKEIRNETQMLKAEIFEGSVSIQGKDELTAIAENINILHQLYERKSKAENLVKLENHHIITSVSNKIHSPLTGVIGYLERIQNEKDHNFMKKEAYLNTALKKAYLMKNFIDELFEHAFTDDGKGYYQFKIYNGKPLLNRIIDTTTQALEEGGFNVVLENCLDQDFSLWVDLEQIQRIFDNLVSNVIKYADPDKPVDFGLILNKNELCIVQRNKTISDSDTSGKTVIETDGSSLDSCKKIIARHQGRIDYYQLNQMFKVELTLPIHQ</sequence>
<reference evidence="14" key="2">
    <citation type="submission" date="2020-10" db="EMBL/GenBank/DDBJ databases">
        <title>Comparative genomics of the Acetobacterium genus.</title>
        <authorList>
            <person name="Marshall C."/>
            <person name="May H."/>
            <person name="Norman S."/>
        </authorList>
    </citation>
    <scope>NUCLEOTIDE SEQUENCE</scope>
    <source>
        <strain evidence="14">DER-2019</strain>
    </source>
</reference>
<name>A0A923HQG9_9FIRM</name>
<keyword evidence="10" id="KW-0902">Two-component regulatory system</keyword>
<evidence type="ECO:0000313" key="15">
    <source>
        <dbReference type="Proteomes" id="UP000616595"/>
    </source>
</evidence>
<keyword evidence="9" id="KW-0067">ATP-binding</keyword>
<evidence type="ECO:0000256" key="12">
    <source>
        <dbReference type="SAM" id="Phobius"/>
    </source>
</evidence>
<feature type="transmembrane region" description="Helical" evidence="12">
    <location>
        <begin position="30"/>
        <end position="53"/>
    </location>
</feature>
<keyword evidence="6" id="KW-0808">Transferase</keyword>